<comment type="pathway">
    <text evidence="2 9">Amino-acid biosynthesis; L-tryptophan biosynthesis; L-tryptophan from chorismate: step 3/5.</text>
</comment>
<proteinExistence type="inferred from homology"/>
<dbReference type="InterPro" id="IPR011060">
    <property type="entry name" value="RibuloseP-bd_barrel"/>
</dbReference>
<feature type="domain" description="N-(5'phosphoribosyl) anthranilate isomerase (PRAI)" evidence="10">
    <location>
        <begin position="8"/>
        <end position="207"/>
    </location>
</feature>
<evidence type="ECO:0000256" key="4">
    <source>
        <dbReference type="ARBA" id="ARBA00022272"/>
    </source>
</evidence>
<dbReference type="EC" id="5.3.1.24" evidence="3 9"/>
<keyword evidence="7 9" id="KW-0057">Aromatic amino acid biosynthesis</keyword>
<evidence type="ECO:0000259" key="10">
    <source>
        <dbReference type="Pfam" id="PF00697"/>
    </source>
</evidence>
<dbReference type="UniPathway" id="UPA00035">
    <property type="reaction ID" value="UER00042"/>
</dbReference>
<name>A0A1M4SLN3_9FLAO</name>
<sequence length="219" mass="24576">MNTHLITKVCGLNQAENMLDVDKLGVNYIGLIFYPKSPRFVTPKSLTPTKAKKVGVFVNTDINEILNQIKSYNLSAVQLHGQESVEFIKELRETILNDPELSFIEIWKAIAIKNKSDFEQCSAYEHDVDKFVFDTKAKVLGGSGLKFDWANLEAYNLSTNFLLSGGISAEDAVKISQIQHSKLIGVDLNSKFELQPGLKDIKRLSIFTSQLKTYENSIV</sequence>
<evidence type="ECO:0000313" key="11">
    <source>
        <dbReference type="EMBL" id="SHE33095.1"/>
    </source>
</evidence>
<dbReference type="InterPro" id="IPR044643">
    <property type="entry name" value="TrpF_fam"/>
</dbReference>
<keyword evidence="6 9" id="KW-0822">Tryptophan biosynthesis</keyword>
<comment type="similarity">
    <text evidence="9">Belongs to the TrpF family.</text>
</comment>
<dbReference type="HAMAP" id="MF_00135">
    <property type="entry name" value="PRAI"/>
    <property type="match status" value="1"/>
</dbReference>
<evidence type="ECO:0000256" key="9">
    <source>
        <dbReference type="HAMAP-Rule" id="MF_00135"/>
    </source>
</evidence>
<evidence type="ECO:0000256" key="6">
    <source>
        <dbReference type="ARBA" id="ARBA00022822"/>
    </source>
</evidence>
<dbReference type="Pfam" id="PF00697">
    <property type="entry name" value="PRAI"/>
    <property type="match status" value="1"/>
</dbReference>
<dbReference type="Gene3D" id="3.20.20.70">
    <property type="entry name" value="Aldolase class I"/>
    <property type="match status" value="1"/>
</dbReference>
<dbReference type="SUPFAM" id="SSF51366">
    <property type="entry name" value="Ribulose-phoshate binding barrel"/>
    <property type="match status" value="1"/>
</dbReference>
<dbReference type="STRING" id="1155689.SAMN05444278_101223"/>
<dbReference type="PANTHER" id="PTHR42894:SF1">
    <property type="entry name" value="N-(5'-PHOSPHORIBOSYL)ANTHRANILATE ISOMERASE"/>
    <property type="match status" value="1"/>
</dbReference>
<dbReference type="CDD" id="cd00405">
    <property type="entry name" value="PRAI"/>
    <property type="match status" value="1"/>
</dbReference>
<evidence type="ECO:0000256" key="8">
    <source>
        <dbReference type="ARBA" id="ARBA00023235"/>
    </source>
</evidence>
<accession>A0A1M4SLN3</accession>
<evidence type="ECO:0000256" key="5">
    <source>
        <dbReference type="ARBA" id="ARBA00022605"/>
    </source>
</evidence>
<dbReference type="AlphaFoldDB" id="A0A1M4SLN3"/>
<protein>
    <recommendedName>
        <fullName evidence="4 9">N-(5'-phosphoribosyl)anthranilate isomerase</fullName>
        <shortName evidence="9">PRAI</shortName>
        <ecNumber evidence="3 9">5.3.1.24</ecNumber>
    </recommendedName>
</protein>
<dbReference type="GO" id="GO:0004640">
    <property type="term" value="F:phosphoribosylanthranilate isomerase activity"/>
    <property type="evidence" value="ECO:0007669"/>
    <property type="project" value="UniProtKB-UniRule"/>
</dbReference>
<evidence type="ECO:0000313" key="12">
    <source>
        <dbReference type="Proteomes" id="UP000184462"/>
    </source>
</evidence>
<keyword evidence="8 9" id="KW-0413">Isomerase</keyword>
<gene>
    <name evidence="9" type="primary">trpF</name>
    <name evidence="11" type="ORF">SAMN05444278_101223</name>
</gene>
<dbReference type="InterPro" id="IPR013785">
    <property type="entry name" value="Aldolase_TIM"/>
</dbReference>
<evidence type="ECO:0000256" key="1">
    <source>
        <dbReference type="ARBA" id="ARBA00001164"/>
    </source>
</evidence>
<evidence type="ECO:0000256" key="7">
    <source>
        <dbReference type="ARBA" id="ARBA00023141"/>
    </source>
</evidence>
<organism evidence="11 12">
    <name type="scientific">Psychroflexus salarius</name>
    <dbReference type="NCBI Taxonomy" id="1155689"/>
    <lineage>
        <taxon>Bacteria</taxon>
        <taxon>Pseudomonadati</taxon>
        <taxon>Bacteroidota</taxon>
        <taxon>Flavobacteriia</taxon>
        <taxon>Flavobacteriales</taxon>
        <taxon>Flavobacteriaceae</taxon>
        <taxon>Psychroflexus</taxon>
    </lineage>
</organism>
<evidence type="ECO:0000256" key="2">
    <source>
        <dbReference type="ARBA" id="ARBA00004664"/>
    </source>
</evidence>
<dbReference type="RefSeq" id="WP_073190832.1">
    <property type="nucleotide sequence ID" value="NZ_FQTW01000001.1"/>
</dbReference>
<dbReference type="InterPro" id="IPR001240">
    <property type="entry name" value="PRAI_dom"/>
</dbReference>
<comment type="catalytic activity">
    <reaction evidence="1 9">
        <text>N-(5-phospho-beta-D-ribosyl)anthranilate = 1-(2-carboxyphenylamino)-1-deoxy-D-ribulose 5-phosphate</text>
        <dbReference type="Rhea" id="RHEA:21540"/>
        <dbReference type="ChEBI" id="CHEBI:18277"/>
        <dbReference type="ChEBI" id="CHEBI:58613"/>
        <dbReference type="EC" id="5.3.1.24"/>
    </reaction>
</comment>
<keyword evidence="12" id="KW-1185">Reference proteome</keyword>
<keyword evidence="5 9" id="KW-0028">Amino-acid biosynthesis</keyword>
<dbReference type="OrthoDB" id="9786954at2"/>
<reference evidence="11 12" key="1">
    <citation type="submission" date="2016-11" db="EMBL/GenBank/DDBJ databases">
        <authorList>
            <person name="Jaros S."/>
            <person name="Januszkiewicz K."/>
            <person name="Wedrychowicz H."/>
        </authorList>
    </citation>
    <scope>NUCLEOTIDE SEQUENCE [LARGE SCALE GENOMIC DNA]</scope>
    <source>
        <strain evidence="11 12">DSM 25661</strain>
    </source>
</reference>
<dbReference type="EMBL" id="FQTW01000001">
    <property type="protein sequence ID" value="SHE33095.1"/>
    <property type="molecule type" value="Genomic_DNA"/>
</dbReference>
<dbReference type="GO" id="GO:0000162">
    <property type="term" value="P:L-tryptophan biosynthetic process"/>
    <property type="evidence" value="ECO:0007669"/>
    <property type="project" value="UniProtKB-UniRule"/>
</dbReference>
<dbReference type="Proteomes" id="UP000184462">
    <property type="component" value="Unassembled WGS sequence"/>
</dbReference>
<evidence type="ECO:0000256" key="3">
    <source>
        <dbReference type="ARBA" id="ARBA00012572"/>
    </source>
</evidence>
<dbReference type="PANTHER" id="PTHR42894">
    <property type="entry name" value="N-(5'-PHOSPHORIBOSYL)ANTHRANILATE ISOMERASE"/>
    <property type="match status" value="1"/>
</dbReference>